<reference evidence="1" key="1">
    <citation type="submission" date="2022-07" db="EMBL/GenBank/DDBJ databases">
        <authorList>
            <person name="Macas J."/>
            <person name="Novak P."/>
            <person name="Neumann P."/>
        </authorList>
    </citation>
    <scope>NUCLEOTIDE SEQUENCE</scope>
</reference>
<gene>
    <name evidence="1" type="ORF">CEURO_LOCUS19761</name>
</gene>
<dbReference type="EMBL" id="CAMAPE010000060">
    <property type="protein sequence ID" value="CAH9112820.1"/>
    <property type="molecule type" value="Genomic_DNA"/>
</dbReference>
<proteinExistence type="predicted"/>
<evidence type="ECO:0000313" key="1">
    <source>
        <dbReference type="EMBL" id="CAH9112820.1"/>
    </source>
</evidence>
<keyword evidence="2" id="KW-1185">Reference proteome</keyword>
<dbReference type="Proteomes" id="UP001152484">
    <property type="component" value="Unassembled WGS sequence"/>
</dbReference>
<organism evidence="1 2">
    <name type="scientific">Cuscuta europaea</name>
    <name type="common">European dodder</name>
    <dbReference type="NCBI Taxonomy" id="41803"/>
    <lineage>
        <taxon>Eukaryota</taxon>
        <taxon>Viridiplantae</taxon>
        <taxon>Streptophyta</taxon>
        <taxon>Embryophyta</taxon>
        <taxon>Tracheophyta</taxon>
        <taxon>Spermatophyta</taxon>
        <taxon>Magnoliopsida</taxon>
        <taxon>eudicotyledons</taxon>
        <taxon>Gunneridae</taxon>
        <taxon>Pentapetalae</taxon>
        <taxon>asterids</taxon>
        <taxon>lamiids</taxon>
        <taxon>Solanales</taxon>
        <taxon>Convolvulaceae</taxon>
        <taxon>Cuscuteae</taxon>
        <taxon>Cuscuta</taxon>
        <taxon>Cuscuta subgen. Cuscuta</taxon>
    </lineage>
</organism>
<name>A0A9P0ZRZ7_CUSEU</name>
<comment type="caution">
    <text evidence="1">The sequence shown here is derived from an EMBL/GenBank/DDBJ whole genome shotgun (WGS) entry which is preliminary data.</text>
</comment>
<sequence>MWSKHNRRSDAGAAQANKHGSVLYGVDALNTGHLSPRRLEIEPRLSAGLIGVCGQNQMEVYKGASFLGVQIGARVFYDVICFGGFVRIIERGHDSLFIQSDLDEFNCFNFFAIEHDSDEVVLDMWSSHMNLDFLPFNGGYHHSWEIELSISEHYFKLILSISKNARWIWFLLKMPTTL</sequence>
<evidence type="ECO:0000313" key="2">
    <source>
        <dbReference type="Proteomes" id="UP001152484"/>
    </source>
</evidence>
<protein>
    <submittedName>
        <fullName evidence="1">Uncharacterized protein</fullName>
    </submittedName>
</protein>
<accession>A0A9P0ZRZ7</accession>
<dbReference type="AlphaFoldDB" id="A0A9P0ZRZ7"/>